<accession>A0A3N5A660</accession>
<dbReference type="OrthoDB" id="2955631at2"/>
<dbReference type="AlphaFoldDB" id="A0A3N5A660"/>
<dbReference type="Proteomes" id="UP000280726">
    <property type="component" value="Unassembled WGS sequence"/>
</dbReference>
<keyword evidence="1" id="KW-0812">Transmembrane</keyword>
<dbReference type="EMBL" id="RKRA01000001">
    <property type="protein sequence ID" value="RPF28875.1"/>
    <property type="molecule type" value="Genomic_DNA"/>
</dbReference>
<evidence type="ECO:0000256" key="1">
    <source>
        <dbReference type="SAM" id="Phobius"/>
    </source>
</evidence>
<sequence length="442" mass="48018">MNILQRLRERFWFVPAVMVVVAVLLAEALIAVDELAILPTLPGWLDAIIYRVGESGSRDILGAIAGSSLAVAGTTFSITMAVLALTSSSYGPRLVRNFMADRGNQAVLGVFVATFLYSLLVLRSIRALGDPGDPEAEVFIPHLAVNGAVVLAVLNIAVLIYFIHHISDSIQVSTIARRVRQDLHATVDRLYPEQIGRDLDVDARLPDRLEEEAAPVRGGRTGYVTYVDEEALLDAARSGDVLLALRVVPGRYVLEDTVLCLVHPGERRDDGLAAKVRDAVVVSDARTPYQDVDFAVQQLTELAVRALSPGTNDPYTAVNALDDLSSGLALLAARELPSPWRADDDGVPRVHAPRPDAVSLTSDVLDHVRWYAGTAPSVMHAGLTLVRRVGRHAQDQALRARLLTQVRLLTEAFERAGHQAHDVEVFRERADEVARGLARTGA</sequence>
<keyword evidence="1" id="KW-1133">Transmembrane helix</keyword>
<feature type="transmembrane region" description="Helical" evidence="1">
    <location>
        <begin position="138"/>
        <end position="163"/>
    </location>
</feature>
<protein>
    <submittedName>
        <fullName evidence="2">Putative membrane protein</fullName>
    </submittedName>
</protein>
<name>A0A3N5A660_9MICO</name>
<dbReference type="Pfam" id="PF10011">
    <property type="entry name" value="DUF2254"/>
    <property type="match status" value="1"/>
</dbReference>
<organism evidence="2 3">
    <name type="scientific">Georgenia muralis</name>
    <dbReference type="NCBI Taxonomy" id="154117"/>
    <lineage>
        <taxon>Bacteria</taxon>
        <taxon>Bacillati</taxon>
        <taxon>Actinomycetota</taxon>
        <taxon>Actinomycetes</taxon>
        <taxon>Micrococcales</taxon>
        <taxon>Bogoriellaceae</taxon>
        <taxon>Georgenia</taxon>
    </lineage>
</organism>
<proteinExistence type="predicted"/>
<evidence type="ECO:0000313" key="3">
    <source>
        <dbReference type="Proteomes" id="UP000280726"/>
    </source>
</evidence>
<comment type="caution">
    <text evidence="2">The sequence shown here is derived from an EMBL/GenBank/DDBJ whole genome shotgun (WGS) entry which is preliminary data.</text>
</comment>
<feature type="transmembrane region" description="Helical" evidence="1">
    <location>
        <begin position="12"/>
        <end position="32"/>
    </location>
</feature>
<gene>
    <name evidence="2" type="ORF">EDD32_3424</name>
</gene>
<keyword evidence="3" id="KW-1185">Reference proteome</keyword>
<dbReference type="RefSeq" id="WP_123919405.1">
    <property type="nucleotide sequence ID" value="NZ_RKRA01000001.1"/>
</dbReference>
<reference evidence="2 3" key="1">
    <citation type="submission" date="2018-11" db="EMBL/GenBank/DDBJ databases">
        <title>Sequencing the genomes of 1000 actinobacteria strains.</title>
        <authorList>
            <person name="Klenk H.-P."/>
        </authorList>
    </citation>
    <scope>NUCLEOTIDE SEQUENCE [LARGE SCALE GENOMIC DNA]</scope>
    <source>
        <strain evidence="2 3">DSM 14418</strain>
    </source>
</reference>
<dbReference type="InterPro" id="IPR018723">
    <property type="entry name" value="DUF2254_membrane"/>
</dbReference>
<evidence type="ECO:0000313" key="2">
    <source>
        <dbReference type="EMBL" id="RPF28875.1"/>
    </source>
</evidence>
<keyword evidence="1" id="KW-0472">Membrane</keyword>
<feature type="transmembrane region" description="Helical" evidence="1">
    <location>
        <begin position="60"/>
        <end position="85"/>
    </location>
</feature>
<feature type="transmembrane region" description="Helical" evidence="1">
    <location>
        <begin position="106"/>
        <end position="126"/>
    </location>
</feature>